<dbReference type="RefSeq" id="WP_248835892.1">
    <property type="nucleotide sequence ID" value="NZ_JAJEQE010000053.1"/>
</dbReference>
<name>A0ABS8EXV6_9FIRM</name>
<evidence type="ECO:0000313" key="1">
    <source>
        <dbReference type="EMBL" id="MCC2150032.1"/>
    </source>
</evidence>
<reference evidence="1 2" key="1">
    <citation type="submission" date="2021-10" db="EMBL/GenBank/DDBJ databases">
        <title>Anaerobic single-cell dispensing facilitates the cultivation of human gut bacteria.</title>
        <authorList>
            <person name="Afrizal A."/>
        </authorList>
    </citation>
    <scope>NUCLEOTIDE SEQUENCE [LARGE SCALE GENOMIC DNA]</scope>
    <source>
        <strain evidence="1 2">CLA-AA-H246</strain>
    </source>
</reference>
<accession>A0ABS8EXV6</accession>
<keyword evidence="2" id="KW-1185">Reference proteome</keyword>
<protein>
    <submittedName>
        <fullName evidence="1">Uncharacterized protein</fullName>
    </submittedName>
</protein>
<gene>
    <name evidence="1" type="ORF">LKD42_12415</name>
</gene>
<comment type="caution">
    <text evidence="1">The sequence shown here is derived from an EMBL/GenBank/DDBJ whole genome shotgun (WGS) entry which is preliminary data.</text>
</comment>
<sequence length="59" mass="6839">MFVKSTPYEQAYNRFGYIMENSTPAKKAALSMLLEMVYSIPDDSWNAIVKQFEKLKKEG</sequence>
<evidence type="ECO:0000313" key="2">
    <source>
        <dbReference type="Proteomes" id="UP001299235"/>
    </source>
</evidence>
<organism evidence="1 2">
    <name type="scientific">Hominisplanchenecus faecis</name>
    <dbReference type="NCBI Taxonomy" id="2885351"/>
    <lineage>
        <taxon>Bacteria</taxon>
        <taxon>Bacillati</taxon>
        <taxon>Bacillota</taxon>
        <taxon>Clostridia</taxon>
        <taxon>Lachnospirales</taxon>
        <taxon>Lachnospiraceae</taxon>
        <taxon>Hominisplanchenecus</taxon>
    </lineage>
</organism>
<dbReference type="EMBL" id="JAJEQE010000053">
    <property type="protein sequence ID" value="MCC2150032.1"/>
    <property type="molecule type" value="Genomic_DNA"/>
</dbReference>
<dbReference type="Proteomes" id="UP001299235">
    <property type="component" value="Unassembled WGS sequence"/>
</dbReference>
<proteinExistence type="predicted"/>